<keyword evidence="2" id="KW-0489">Methyltransferase</keyword>
<dbReference type="RefSeq" id="WP_305171977.1">
    <property type="nucleotide sequence ID" value="NZ_JAUUDS010000001.1"/>
</dbReference>
<protein>
    <submittedName>
        <fullName evidence="2">Methyltransferase domain-containing protein</fullName>
    </submittedName>
</protein>
<dbReference type="SUPFAM" id="SSF53335">
    <property type="entry name" value="S-adenosyl-L-methionine-dependent methyltransferases"/>
    <property type="match status" value="1"/>
</dbReference>
<accession>A0ABT9EHI4</accession>
<dbReference type="GO" id="GO:0008168">
    <property type="term" value="F:methyltransferase activity"/>
    <property type="evidence" value="ECO:0007669"/>
    <property type="project" value="UniProtKB-KW"/>
</dbReference>
<evidence type="ECO:0000313" key="3">
    <source>
        <dbReference type="Proteomes" id="UP001230685"/>
    </source>
</evidence>
<dbReference type="Proteomes" id="UP001230685">
    <property type="component" value="Unassembled WGS sequence"/>
</dbReference>
<dbReference type="GO" id="GO:0032259">
    <property type="term" value="P:methylation"/>
    <property type="evidence" value="ECO:0007669"/>
    <property type="project" value="UniProtKB-KW"/>
</dbReference>
<dbReference type="PANTHER" id="PTHR43861">
    <property type="entry name" value="TRANS-ACONITATE 2-METHYLTRANSFERASE-RELATED"/>
    <property type="match status" value="1"/>
</dbReference>
<reference evidence="2 3" key="1">
    <citation type="submission" date="2023-07" db="EMBL/GenBank/DDBJ databases">
        <authorList>
            <person name="Kim M.K."/>
        </authorList>
    </citation>
    <scope>NUCLEOTIDE SEQUENCE [LARGE SCALE GENOMIC DNA]</scope>
    <source>
        <strain evidence="2 3">KR1UV-12</strain>
    </source>
</reference>
<evidence type="ECO:0000313" key="2">
    <source>
        <dbReference type="EMBL" id="MDP1026417.1"/>
    </source>
</evidence>
<gene>
    <name evidence="2" type="ORF">Q5H91_04265</name>
</gene>
<name>A0ABT9EHI4_9SPHN</name>
<feature type="region of interest" description="Disordered" evidence="1">
    <location>
        <begin position="239"/>
        <end position="264"/>
    </location>
</feature>
<organism evidence="2 3">
    <name type="scientific">Sphingomonas aurea</name>
    <dbReference type="NCBI Taxonomy" id="3063994"/>
    <lineage>
        <taxon>Bacteria</taxon>
        <taxon>Pseudomonadati</taxon>
        <taxon>Pseudomonadota</taxon>
        <taxon>Alphaproteobacteria</taxon>
        <taxon>Sphingomonadales</taxon>
        <taxon>Sphingomonadaceae</taxon>
        <taxon>Sphingomonas</taxon>
    </lineage>
</organism>
<dbReference type="InterPro" id="IPR029063">
    <property type="entry name" value="SAM-dependent_MTases_sf"/>
</dbReference>
<dbReference type="EMBL" id="JAUUDS010000001">
    <property type="protein sequence ID" value="MDP1026417.1"/>
    <property type="molecule type" value="Genomic_DNA"/>
</dbReference>
<dbReference type="Gene3D" id="3.40.50.150">
    <property type="entry name" value="Vaccinia Virus protein VP39"/>
    <property type="match status" value="1"/>
</dbReference>
<keyword evidence="3" id="KW-1185">Reference proteome</keyword>
<dbReference type="CDD" id="cd02440">
    <property type="entry name" value="AdoMet_MTases"/>
    <property type="match status" value="1"/>
</dbReference>
<comment type="caution">
    <text evidence="2">The sequence shown here is derived from an EMBL/GenBank/DDBJ whole genome shotgun (WGS) entry which is preliminary data.</text>
</comment>
<proteinExistence type="predicted"/>
<sequence>MAKSHQSKTLAGGAHVTEGYYDNGRPETIDMLVERPARVLDIGCGRGGVTRELQRRHPGLVSVGMDAFCDSSHNYRTTFDEFHHVDIEAAELPVDLATFDLVLLLDVLEHLRDPHSFFERMTAQLNYGCYILVSLPNFHYYPNLLRIIWSGRFQYQSEGIMDRTHLRFFGYKDARDMLAKDVSIIRYIAHNPMESRKSRIIGRIFGDQYRAYQNLFLCRKGELPSSGAPSGATAVGSRGVVGPAGMPQSSARNRLTGLTALPPR</sequence>
<keyword evidence="2" id="KW-0808">Transferase</keyword>
<evidence type="ECO:0000256" key="1">
    <source>
        <dbReference type="SAM" id="MobiDB-lite"/>
    </source>
</evidence>
<dbReference type="Pfam" id="PF13489">
    <property type="entry name" value="Methyltransf_23"/>
    <property type="match status" value="1"/>
</dbReference>